<protein>
    <submittedName>
        <fullName evidence="1">Uncharacterized protein</fullName>
    </submittedName>
</protein>
<evidence type="ECO:0000313" key="1">
    <source>
        <dbReference type="EMBL" id="KAJ3557958.1"/>
    </source>
</evidence>
<keyword evidence="2" id="KW-1185">Reference proteome</keyword>
<gene>
    <name evidence="1" type="ORF">NM688_g1196</name>
</gene>
<dbReference type="EMBL" id="JANHOG010000119">
    <property type="protein sequence ID" value="KAJ3557958.1"/>
    <property type="molecule type" value="Genomic_DNA"/>
</dbReference>
<sequence length="547" mass="62014">MFWLWEADRKRPDYSAHQLHEHVAPEEPQSNMREILYIQAGKLANYVGTHFWNAQESYFTYGEGALDPIVNHDISFREGLSERGESTFSPRLLLFDRKSNFGSLSDLYDAAEAHGSEELLSEWNGDVVEYRQDPVPQSDYHARLDTERDTHGPEDEQATPRADESRIRFWADYSRVFFHPRTIQRLPDPPDWEAAEGDWAKGIEEFNRLEEDSEFMEETFRMFVEECDNLQGLQLVNETPTFGSFTHSFLTRFRDEFTKIPSLSLSILSGVDPRKIDVDDSPSLMKALNDALCLRSLSELSTMTVPLQNPSTWTAGPWLRDLTADLKDSYHASALLSTHIESATLPLRLKSPASSTDMSTLCSLLNWRENTSFASLSGAFPLSTSDNLEFEQDAYARIYDLSTLVEVPNSQSGEILPFARIDVSRGFSKGSISSYDTWAKRFQPPPFSIHAPACNIPTSFPRILVPVGSPQQTAGAFSSIVTSHHSSTLFAAFSSLADDCLRRHTDVVDKLGLERDDVRQLRDELQALEDIYKVDEGLEDVEMDEQY</sequence>
<name>A0ACC1TCF8_9APHY</name>
<dbReference type="Proteomes" id="UP001148662">
    <property type="component" value="Unassembled WGS sequence"/>
</dbReference>
<reference evidence="1" key="1">
    <citation type="submission" date="2022-07" db="EMBL/GenBank/DDBJ databases">
        <title>Genome Sequence of Phlebia brevispora.</title>
        <authorList>
            <person name="Buettner E."/>
        </authorList>
    </citation>
    <scope>NUCLEOTIDE SEQUENCE</scope>
    <source>
        <strain evidence="1">MPL23</strain>
    </source>
</reference>
<evidence type="ECO:0000313" key="2">
    <source>
        <dbReference type="Proteomes" id="UP001148662"/>
    </source>
</evidence>
<accession>A0ACC1TCF8</accession>
<comment type="caution">
    <text evidence="1">The sequence shown here is derived from an EMBL/GenBank/DDBJ whole genome shotgun (WGS) entry which is preliminary data.</text>
</comment>
<organism evidence="1 2">
    <name type="scientific">Phlebia brevispora</name>
    <dbReference type="NCBI Taxonomy" id="194682"/>
    <lineage>
        <taxon>Eukaryota</taxon>
        <taxon>Fungi</taxon>
        <taxon>Dikarya</taxon>
        <taxon>Basidiomycota</taxon>
        <taxon>Agaricomycotina</taxon>
        <taxon>Agaricomycetes</taxon>
        <taxon>Polyporales</taxon>
        <taxon>Meruliaceae</taxon>
        <taxon>Phlebia</taxon>
    </lineage>
</organism>
<proteinExistence type="predicted"/>